<dbReference type="Gene3D" id="3.40.605.10">
    <property type="entry name" value="Aldehyde Dehydrogenase, Chain A, domain 1"/>
    <property type="match status" value="1"/>
</dbReference>
<name>W0EUI8_9BACT</name>
<protein>
    <submittedName>
        <fullName evidence="5">Succinate-semialdehyde dehdyrogenase</fullName>
    </submittedName>
</protein>
<dbReference type="OrthoDB" id="629320at2"/>
<keyword evidence="2" id="KW-0521">NADP</keyword>
<dbReference type="InterPro" id="IPR015590">
    <property type="entry name" value="Aldehyde_DH_dom"/>
</dbReference>
<gene>
    <name evidence="5" type="ORF">NIASO_03325</name>
</gene>
<dbReference type="GO" id="GO:0004030">
    <property type="term" value="F:aldehyde dehydrogenase [NAD(P)+] activity"/>
    <property type="evidence" value="ECO:0007669"/>
    <property type="project" value="InterPro"/>
</dbReference>
<evidence type="ECO:0000256" key="1">
    <source>
        <dbReference type="ARBA" id="ARBA00009986"/>
    </source>
</evidence>
<dbReference type="SUPFAM" id="SSF53720">
    <property type="entry name" value="ALDH-like"/>
    <property type="match status" value="1"/>
</dbReference>
<dbReference type="RefSeq" id="WP_008583598.1">
    <property type="nucleotide sequence ID" value="NZ_CP007035.1"/>
</dbReference>
<dbReference type="InterPro" id="IPR044148">
    <property type="entry name" value="ALDH_GabD1-like"/>
</dbReference>
<dbReference type="AlphaFoldDB" id="W0EUI8"/>
<dbReference type="Proteomes" id="UP000003586">
    <property type="component" value="Chromosome"/>
</dbReference>
<dbReference type="InterPro" id="IPR016162">
    <property type="entry name" value="Ald_DH_N"/>
</dbReference>
<dbReference type="PANTHER" id="PTHR43217">
    <property type="entry name" value="SUCCINATE SEMIALDEHYDE DEHYDROGENASE [NAD(P)+] SAD"/>
    <property type="match status" value="1"/>
</dbReference>
<organism evidence="5 6">
    <name type="scientific">Niabella soli DSM 19437</name>
    <dbReference type="NCBI Taxonomy" id="929713"/>
    <lineage>
        <taxon>Bacteria</taxon>
        <taxon>Pseudomonadati</taxon>
        <taxon>Bacteroidota</taxon>
        <taxon>Chitinophagia</taxon>
        <taxon>Chitinophagales</taxon>
        <taxon>Chitinophagaceae</taxon>
        <taxon>Niabella</taxon>
    </lineage>
</organism>
<dbReference type="InterPro" id="IPR016160">
    <property type="entry name" value="Ald_DH_CS_CYS"/>
</dbReference>
<dbReference type="HOGENOM" id="CLU_005391_1_0_10"/>
<dbReference type="InterPro" id="IPR047110">
    <property type="entry name" value="GABD/Sad-like"/>
</dbReference>
<dbReference type="eggNOG" id="COG1012">
    <property type="taxonomic scope" value="Bacteria"/>
</dbReference>
<dbReference type="PANTHER" id="PTHR43217:SF1">
    <property type="entry name" value="SUCCINATE SEMIALDEHYDE DEHYDROGENASE [NAD(P)+] SAD"/>
    <property type="match status" value="1"/>
</dbReference>
<dbReference type="KEGG" id="nso:NIASO_03325"/>
<evidence type="ECO:0000259" key="4">
    <source>
        <dbReference type="Pfam" id="PF00171"/>
    </source>
</evidence>
<dbReference type="Pfam" id="PF00171">
    <property type="entry name" value="Aldedh"/>
    <property type="match status" value="1"/>
</dbReference>
<dbReference type="PROSITE" id="PS00070">
    <property type="entry name" value="ALDEHYDE_DEHYDR_CYS"/>
    <property type="match status" value="1"/>
</dbReference>
<evidence type="ECO:0000256" key="2">
    <source>
        <dbReference type="ARBA" id="ARBA00022857"/>
    </source>
</evidence>
<keyword evidence="6" id="KW-1185">Reference proteome</keyword>
<dbReference type="InterPro" id="IPR016161">
    <property type="entry name" value="Ald_DH/histidinol_DH"/>
</dbReference>
<keyword evidence="3" id="KW-0560">Oxidoreductase</keyword>
<dbReference type="STRING" id="929713.NIASO_03325"/>
<dbReference type="InterPro" id="IPR016163">
    <property type="entry name" value="Ald_DH_C"/>
</dbReference>
<sequence>MAIQSINPVNGKIIKSYKEDTAGKCAQKIALAEKAWLTWRRTSFEKRAQHLLKAASLLRARKEALAKLMALEMGKPLRDGAGEIEKCARVCEYYAKNGAALLKDELVKTDAKKSFITLQPIGIVLAVMPWNFPYWQSFRFIAPGLMAGNVGLLKHASNVPGCALSIEKILLDAGFPKGVFQTLLIGSKRVPQVIEHPSVKAVTLTGSTEAGSRVAERAGALIKKTVLELGGSDPYIVLEDADLELATTICAQSRLINNGQSCIAAKRFIVVRKVEKEFVKLFKEKMSNKRLGDPIMPQTELGPMSRADLRDELHRQVLKNIKDGATCILGGNIPDFKGNHAFYSPTILTGVKKGMTGYSEELFGPVACVITARNEAHAIEIANDTSFGLGAAVFTKDILKGERIAREELQAGACFVNTFVKSDPRVPFGGVKQSGYGRELGSYGIKEFVNIKTVWR</sequence>
<accession>W0EUI8</accession>
<evidence type="ECO:0000256" key="3">
    <source>
        <dbReference type="ARBA" id="ARBA00023002"/>
    </source>
</evidence>
<evidence type="ECO:0000313" key="6">
    <source>
        <dbReference type="Proteomes" id="UP000003586"/>
    </source>
</evidence>
<dbReference type="Gene3D" id="3.40.309.10">
    <property type="entry name" value="Aldehyde Dehydrogenase, Chain A, domain 2"/>
    <property type="match status" value="1"/>
</dbReference>
<comment type="similarity">
    <text evidence="1">Belongs to the aldehyde dehydrogenase family.</text>
</comment>
<evidence type="ECO:0000313" key="5">
    <source>
        <dbReference type="EMBL" id="AHF14480.1"/>
    </source>
</evidence>
<dbReference type="CDD" id="cd07100">
    <property type="entry name" value="ALDH_SSADH1_GabD1"/>
    <property type="match status" value="1"/>
</dbReference>
<reference evidence="5 6" key="1">
    <citation type="submission" date="2013-12" db="EMBL/GenBank/DDBJ databases">
        <authorList>
            <consortium name="DOE Joint Genome Institute"/>
            <person name="Eisen J."/>
            <person name="Huntemann M."/>
            <person name="Han J."/>
            <person name="Chen A."/>
            <person name="Kyrpides N."/>
            <person name="Mavromatis K."/>
            <person name="Markowitz V."/>
            <person name="Palaniappan K."/>
            <person name="Ivanova N."/>
            <person name="Schaumberg A."/>
            <person name="Pati A."/>
            <person name="Liolios K."/>
            <person name="Nordberg H.P."/>
            <person name="Cantor M.N."/>
            <person name="Hua S.X."/>
            <person name="Woyke T."/>
        </authorList>
    </citation>
    <scope>NUCLEOTIDE SEQUENCE [LARGE SCALE GENOMIC DNA]</scope>
    <source>
        <strain evidence="6">DSM 19437</strain>
    </source>
</reference>
<dbReference type="EMBL" id="CP007035">
    <property type="protein sequence ID" value="AHF14480.1"/>
    <property type="molecule type" value="Genomic_DNA"/>
</dbReference>
<proteinExistence type="inferred from homology"/>
<dbReference type="FunFam" id="3.40.605.10:FF:000012">
    <property type="entry name" value="NAD-dependent succinate-semialdehyde dehydrogenase"/>
    <property type="match status" value="1"/>
</dbReference>
<feature type="domain" description="Aldehyde dehydrogenase" evidence="4">
    <location>
        <begin position="3"/>
        <end position="454"/>
    </location>
</feature>
<dbReference type="GO" id="GO:0004777">
    <property type="term" value="F:succinate-semialdehyde dehydrogenase (NAD+) activity"/>
    <property type="evidence" value="ECO:0007669"/>
    <property type="project" value="TreeGrafter"/>
</dbReference>